<dbReference type="Gene3D" id="3.30.479.30">
    <property type="entry name" value="Band 7 domain"/>
    <property type="match status" value="1"/>
</dbReference>
<dbReference type="OrthoDB" id="2105077at2759"/>
<dbReference type="PANTHER" id="PTHR10264">
    <property type="entry name" value="BAND 7 PROTEIN-RELATED"/>
    <property type="match status" value="1"/>
</dbReference>
<dbReference type="Gene3D" id="6.10.250.2090">
    <property type="match status" value="1"/>
</dbReference>
<reference evidence="6" key="2">
    <citation type="journal article" date="2018" name="Nat. Microbiol.">
        <title>Leveraging single-cell genomics to expand the fungal tree of life.</title>
        <authorList>
            <person name="Ahrendt S.R."/>
            <person name="Quandt C.A."/>
            <person name="Ciobanu D."/>
            <person name="Clum A."/>
            <person name="Salamov A."/>
            <person name="Andreopoulos B."/>
            <person name="Cheng J.F."/>
            <person name="Woyke T."/>
            <person name="Pelin A."/>
            <person name="Henrissat B."/>
            <person name="Reynolds N.K."/>
            <person name="Benny G.L."/>
            <person name="Smith M.E."/>
            <person name="James T.Y."/>
            <person name="Grigoriev I.V."/>
        </authorList>
    </citation>
    <scope>NUCLEOTIDE SEQUENCE [LARGE SCALE GENOMIC DNA]</scope>
    <source>
        <strain evidence="6">CSF55</strain>
    </source>
</reference>
<reference evidence="3 5" key="1">
    <citation type="journal article" date="2013" name="Curr. Biol.">
        <title>Shared signatures of parasitism and phylogenomics unite Cryptomycota and microsporidia.</title>
        <authorList>
            <person name="James T.Y."/>
            <person name="Pelin A."/>
            <person name="Bonen L."/>
            <person name="Ahrendt S."/>
            <person name="Sain D."/>
            <person name="Corradi N."/>
            <person name="Stajich J.E."/>
        </authorList>
    </citation>
    <scope>NUCLEOTIDE SEQUENCE [LARGE SCALE GENOMIC DNA]</scope>
    <source>
        <strain evidence="3 5">CSF55</strain>
        <strain evidence="3 5">CSF55</strain>
    </source>
</reference>
<dbReference type="SMART" id="SM00244">
    <property type="entry name" value="PHB"/>
    <property type="match status" value="1"/>
</dbReference>
<name>A0A075AX54_ROZAC</name>
<dbReference type="FunFam" id="3.30.479.30:FF:000004">
    <property type="entry name" value="Putative membrane protease family, stomatin"/>
    <property type="match status" value="1"/>
</dbReference>
<dbReference type="OMA" id="IQQMVRV"/>
<evidence type="ECO:0000313" key="3">
    <source>
        <dbReference type="EMBL" id="EPZ34842.1"/>
    </source>
</evidence>
<dbReference type="EMBL" id="ML005826">
    <property type="protein sequence ID" value="RKP17467.1"/>
    <property type="molecule type" value="Genomic_DNA"/>
</dbReference>
<dbReference type="InterPro" id="IPR001107">
    <property type="entry name" value="Band_7"/>
</dbReference>
<keyword evidence="5" id="KW-1185">Reference proteome</keyword>
<evidence type="ECO:0000256" key="1">
    <source>
        <dbReference type="ARBA" id="ARBA00008164"/>
    </source>
</evidence>
<dbReference type="PANTHER" id="PTHR10264:SF19">
    <property type="entry name" value="AT06885P-RELATED"/>
    <property type="match status" value="1"/>
</dbReference>
<accession>A0A075AX54</accession>
<dbReference type="SUPFAM" id="SSF117892">
    <property type="entry name" value="Band 7/SPFH domain"/>
    <property type="match status" value="1"/>
</dbReference>
<comment type="similarity">
    <text evidence="1">Belongs to the band 7/mec-2 family.</text>
</comment>
<dbReference type="EMBL" id="KE560907">
    <property type="protein sequence ID" value="EPZ34842.1"/>
    <property type="molecule type" value="Genomic_DNA"/>
</dbReference>
<proteinExistence type="inferred from homology"/>
<dbReference type="Proteomes" id="UP000030755">
    <property type="component" value="Unassembled WGS sequence"/>
</dbReference>
<dbReference type="Pfam" id="PF01145">
    <property type="entry name" value="Band_7"/>
    <property type="match status" value="1"/>
</dbReference>
<protein>
    <submittedName>
        <fullName evidence="3">Band 7 protein domain-containing protein</fullName>
    </submittedName>
</protein>
<dbReference type="Proteomes" id="UP000281549">
    <property type="component" value="Unassembled WGS sequence"/>
</dbReference>
<evidence type="ECO:0000313" key="4">
    <source>
        <dbReference type="EMBL" id="RKP17467.1"/>
    </source>
</evidence>
<dbReference type="CDD" id="cd13437">
    <property type="entry name" value="SPFH_alloslipin"/>
    <property type="match status" value="1"/>
</dbReference>
<dbReference type="GO" id="GO:0098552">
    <property type="term" value="C:side of membrane"/>
    <property type="evidence" value="ECO:0007669"/>
    <property type="project" value="UniProtKB-ARBA"/>
</dbReference>
<evidence type="ECO:0000259" key="2">
    <source>
        <dbReference type="SMART" id="SM00244"/>
    </source>
</evidence>
<organism evidence="3 5">
    <name type="scientific">Rozella allomycis (strain CSF55)</name>
    <dbReference type="NCBI Taxonomy" id="988480"/>
    <lineage>
        <taxon>Eukaryota</taxon>
        <taxon>Fungi</taxon>
        <taxon>Fungi incertae sedis</taxon>
        <taxon>Cryptomycota</taxon>
        <taxon>Cryptomycota incertae sedis</taxon>
        <taxon>Rozella</taxon>
    </lineage>
</organism>
<dbReference type="GO" id="GO:0005886">
    <property type="term" value="C:plasma membrane"/>
    <property type="evidence" value="ECO:0007669"/>
    <property type="project" value="InterPro"/>
</dbReference>
<sequence length="306" mass="33889">MDEKSSMDSLLAQNKVNEYINTPPVDNIPPAYSIPNSFAKTLDVQPPSHGSYEKLLNAWGNCMGFLGAYIPCCFCCPSPFKIVPQGYAGLVSRFGKVYKIVDPGLHFVNLMTENLEMMGIKVNVSGVPRQQVMTKDNVSISVDSVLYWHVIDPFAARYQVSNVEKALSERAQTTLKDVIGAHDLQTIVSNREKVAAEIRNIIDKPSRSWGVVIESVLIMDIRFSQEMLLDLSAAAKQKRLGESKVITAQAEVESAKLMREASDILASSAAMQIRYLDTLTTMAKHGDQKVIFMPTVHSTSTDNKKK</sequence>
<dbReference type="InterPro" id="IPR036013">
    <property type="entry name" value="Band_7/SPFH_dom_sf"/>
</dbReference>
<reference evidence="4" key="3">
    <citation type="submission" date="2018-08" db="EMBL/GenBank/DDBJ databases">
        <title>Leveraging single-cell genomics to expand the Fungal Tree of Life.</title>
        <authorList>
            <consortium name="DOE Joint Genome Institute"/>
            <person name="Ahrendt S.R."/>
            <person name="Quandt C.A."/>
            <person name="Ciobanu D."/>
            <person name="Clum A."/>
            <person name="Salamov A."/>
            <person name="Andreopoulos B."/>
            <person name="Cheng J.-F."/>
            <person name="Woyke T."/>
            <person name="Pelin A."/>
            <person name="Henrissat B."/>
            <person name="Reynolds N."/>
            <person name="Benny G.L."/>
            <person name="Smith M.E."/>
            <person name="James T.Y."/>
            <person name="Grigoriev I.V."/>
        </authorList>
    </citation>
    <scope>NUCLEOTIDE SEQUENCE</scope>
    <source>
        <strain evidence="4">CSF55</strain>
    </source>
</reference>
<dbReference type="InterPro" id="IPR043202">
    <property type="entry name" value="Band-7_stomatin-like"/>
</dbReference>
<feature type="domain" description="Band 7" evidence="2">
    <location>
        <begin position="78"/>
        <end position="235"/>
    </location>
</feature>
<evidence type="ECO:0000313" key="5">
    <source>
        <dbReference type="Proteomes" id="UP000030755"/>
    </source>
</evidence>
<dbReference type="InterPro" id="IPR001972">
    <property type="entry name" value="Stomatin_HflK_fam"/>
</dbReference>
<gene>
    <name evidence="3" type="ORF">O9G_002440</name>
    <name evidence="4" type="ORF">ROZALSC1DRAFT_30727</name>
</gene>
<evidence type="ECO:0000313" key="6">
    <source>
        <dbReference type="Proteomes" id="UP000281549"/>
    </source>
</evidence>
<dbReference type="PRINTS" id="PR00721">
    <property type="entry name" value="STOMATIN"/>
</dbReference>
<dbReference type="HOGENOM" id="CLU_024949_4_1_1"/>
<dbReference type="AlphaFoldDB" id="A0A075AX54"/>
<dbReference type="STRING" id="988480.A0A075AX54"/>